<organism evidence="5 6">
    <name type="scientific">Candidatus Tenderia electrophaga</name>
    <dbReference type="NCBI Taxonomy" id="1748243"/>
    <lineage>
        <taxon>Bacteria</taxon>
        <taxon>Pseudomonadati</taxon>
        <taxon>Pseudomonadota</taxon>
        <taxon>Gammaproteobacteria</taxon>
        <taxon>Candidatus Tenderiales</taxon>
        <taxon>Candidatus Tenderiaceae</taxon>
        <taxon>Candidatus Tenderia</taxon>
    </lineage>
</organism>
<evidence type="ECO:0000313" key="6">
    <source>
        <dbReference type="Proteomes" id="UP000055136"/>
    </source>
</evidence>
<dbReference type="InterPro" id="IPR051012">
    <property type="entry name" value="CellSynth/LPSAsmb/PSIAsmb"/>
</dbReference>
<keyword evidence="6" id="KW-1185">Reference proteome</keyword>
<dbReference type="SUPFAM" id="SSF48452">
    <property type="entry name" value="TPR-like"/>
    <property type="match status" value="4"/>
</dbReference>
<dbReference type="Gene3D" id="1.25.40.10">
    <property type="entry name" value="Tetratricopeptide repeat domain"/>
    <property type="match status" value="4"/>
</dbReference>
<dbReference type="SMART" id="SM00028">
    <property type="entry name" value="TPR"/>
    <property type="match status" value="17"/>
</dbReference>
<dbReference type="Pfam" id="PF14559">
    <property type="entry name" value="TPR_19"/>
    <property type="match status" value="6"/>
</dbReference>
<dbReference type="STRING" id="1748243.Tel_13755"/>
<dbReference type="PANTHER" id="PTHR45586:SF1">
    <property type="entry name" value="LIPOPOLYSACCHARIDE ASSEMBLY PROTEIN B"/>
    <property type="match status" value="1"/>
</dbReference>
<reference evidence="5" key="1">
    <citation type="submission" date="2015-10" db="EMBL/GenBank/DDBJ databases">
        <title>Description of Candidatus Tenderia electrophaga gen. nov, sp. nov., an Uncultivated Electroautotroph from a Biocathode Enrichment.</title>
        <authorList>
            <person name="Eddie B.J."/>
            <person name="Malanoski A.P."/>
            <person name="Wang Z."/>
            <person name="Hall R.J."/>
            <person name="Oh S.D."/>
            <person name="Heiner C."/>
            <person name="Lin B."/>
            <person name="Strycharz-Glaven S.M."/>
        </authorList>
    </citation>
    <scope>NUCLEOTIDE SEQUENCE [LARGE SCALE GENOMIC DNA]</scope>
    <source>
        <strain evidence="5">NRL1</strain>
    </source>
</reference>
<dbReference type="InterPro" id="IPR019734">
    <property type="entry name" value="TPR_rpt"/>
</dbReference>
<evidence type="ECO:0000256" key="3">
    <source>
        <dbReference type="PROSITE-ProRule" id="PRU00339"/>
    </source>
</evidence>
<keyword evidence="4" id="KW-0732">Signal</keyword>
<dbReference type="InterPro" id="IPR014266">
    <property type="entry name" value="PEP-CTERM_TPR_PrsT"/>
</dbReference>
<dbReference type="PROSITE" id="PS51257">
    <property type="entry name" value="PROKAR_LIPOPROTEIN"/>
    <property type="match status" value="1"/>
</dbReference>
<feature type="repeat" description="TPR" evidence="3">
    <location>
        <begin position="778"/>
        <end position="811"/>
    </location>
</feature>
<dbReference type="PANTHER" id="PTHR45586">
    <property type="entry name" value="TPR REPEAT-CONTAINING PROTEIN PA4667"/>
    <property type="match status" value="1"/>
</dbReference>
<feature type="repeat" description="TPR" evidence="3">
    <location>
        <begin position="132"/>
        <end position="165"/>
    </location>
</feature>
<gene>
    <name evidence="5" type="ORF">Tel_13755</name>
</gene>
<proteinExistence type="predicted"/>
<dbReference type="PROSITE" id="PS50005">
    <property type="entry name" value="TPR"/>
    <property type="match status" value="3"/>
</dbReference>
<dbReference type="Pfam" id="PF13432">
    <property type="entry name" value="TPR_16"/>
    <property type="match status" value="2"/>
</dbReference>
<evidence type="ECO:0000256" key="1">
    <source>
        <dbReference type="ARBA" id="ARBA00022737"/>
    </source>
</evidence>
<dbReference type="NCBIfam" id="TIGR02917">
    <property type="entry name" value="PEP_TPR_lipo"/>
    <property type="match status" value="1"/>
</dbReference>
<name>A0A0S2TG45_9GAMM</name>
<protein>
    <submittedName>
        <fullName evidence="5">Uncharacterized protein</fullName>
    </submittedName>
</protein>
<dbReference type="AlphaFoldDB" id="A0A0S2TG45"/>
<dbReference type="InterPro" id="IPR011990">
    <property type="entry name" value="TPR-like_helical_dom_sf"/>
</dbReference>
<accession>A0A0S2TG45</accession>
<keyword evidence="1" id="KW-0677">Repeat</keyword>
<dbReference type="Proteomes" id="UP000055136">
    <property type="component" value="Chromosome"/>
</dbReference>
<feature type="repeat" description="TPR" evidence="3">
    <location>
        <begin position="404"/>
        <end position="437"/>
    </location>
</feature>
<evidence type="ECO:0000256" key="2">
    <source>
        <dbReference type="ARBA" id="ARBA00022803"/>
    </source>
</evidence>
<dbReference type="EMBL" id="CP013099">
    <property type="protein sequence ID" value="ALP54111.1"/>
    <property type="molecule type" value="Genomic_DNA"/>
</dbReference>
<evidence type="ECO:0000256" key="4">
    <source>
        <dbReference type="SAM" id="SignalP"/>
    </source>
</evidence>
<dbReference type="PROSITE" id="PS50293">
    <property type="entry name" value="TPR_REGION"/>
    <property type="match status" value="1"/>
</dbReference>
<dbReference type="KEGG" id="tee:Tel_13755"/>
<evidence type="ECO:0000313" key="5">
    <source>
        <dbReference type="EMBL" id="ALP54111.1"/>
    </source>
</evidence>
<feature type="chain" id="PRO_5006605015" evidence="4">
    <location>
        <begin position="24"/>
        <end position="928"/>
    </location>
</feature>
<feature type="signal peptide" evidence="4">
    <location>
        <begin position="1"/>
        <end position="23"/>
    </location>
</feature>
<sequence length="928" mass="102564">MFDFSTKNSALTFITLLLPLLLAACSTELSEQALLERAKDHLDKGELRAASIQLKNTLQQNPENPEARWLLGNVHLDMGDPAAAEKELKRARELGVVDESVRPLLARSYASQGKYDDVLALPIEGLSPKAQTQILAAQATALIAQNRYEEAQAKVERTLALQPDSTVAVTEQARLALARNELEHARDLLDKLLQRDDTHAPAWSLLSEIERREQRPEAAEAALTQAIENRFNNVIDRLKRALVRVELKKYDAAQADIDKVKKRIPNYYELHYVQGLVHYYQQRYPQAQAALELALKANDQFMPALFYLGATHHQLGQREQAENLISRFVAANAGFIPGRKLLAEIRLQEGDFAAVERLLRPVVNANGEDVAALNLLAIALIQQGKRDEGVSLLEKIVALQPDSADAYLRLGAALLAQDNEAEGIRMLDKAVELDPERQATADKVLIRHYLDNDKPDQALAIAQSYRQRNPEQADAHIMFGLAQLARDETEAAKAAFNKARQIESSNITANQNLAALALSDQDYAAARQYYEAILAQHADHLDTLMKLALLDDLQQRPADMVTHLEQAIAAHPEAVQPRTSLARHHLANGEPEKVAVALGDLSQTRFDHPEVVEVLGRAQLAQRASGEAHATLARLVALQPESAQAHYLLSLAYAQLDNLQAVRKELEQSTRIDRDYLPAHLALTRLLLSQGDTAAAQQQLDTLKRLAPGNPDVLALQGRLARASGQQDKALDIYAELFENNSTSTNMLALVQQRWESADRQGAMALLKQWLQQHPDDLAARLRLANAYTLSEQDDAAAQQYQAVLERSPNNLVALNNLAWHLQDSDPKQALQYAEKADTLAPGSAGIRDTLAVVLMKNGQHERALRISDTLLEKHPDDAALTFHRAMILAGAGRGAEAEGLLTELLQQADAFPERAAAEALLSRLRNS</sequence>
<keyword evidence="2 3" id="KW-0802">TPR repeat</keyword>